<dbReference type="RefSeq" id="WP_345476492.1">
    <property type="nucleotide sequence ID" value="NZ_BAABLW010000002.1"/>
</dbReference>
<sequence>MNGKSTLAKSLATMGLAALALTACGGESDAGGNGGAEAGEVVDVTLMLNWYPYGEHAPFYYGVEEGIFEEHGINLEIQAGQGSTRTVQAVGSGEVEFGWADTAPLLSNVESGVNVKSIGVYLQTTPSAVQVFSDSGITELEDLEGTTIAVSAGDAPTSTFPVFLEAAGIDPDSIQQQNLDSAGKVAAMIAGQVDGLIGFAHDQGPKIADQSGRDVSYFRYSDVGLNFFSNGLLTQQSTIDDDPDLVQRMSDATSAAFQAAAEDPEGAAEAMQGKDPQIASTEVVLEQWTETINLLTTENSEGQVPGWNADEDWQNTISVMSDAGLIEEEHPVDMFYDASFAPGEDS</sequence>
<dbReference type="InterPro" id="IPR015168">
    <property type="entry name" value="SsuA/THI5"/>
</dbReference>
<evidence type="ECO:0000259" key="2">
    <source>
        <dbReference type="Pfam" id="PF09084"/>
    </source>
</evidence>
<keyword evidence="4" id="KW-1185">Reference proteome</keyword>
<feature type="signal peptide" evidence="1">
    <location>
        <begin position="1"/>
        <end position="25"/>
    </location>
</feature>
<comment type="caution">
    <text evidence="3">The sequence shown here is derived from an EMBL/GenBank/DDBJ whole genome shotgun (WGS) entry which is preliminary data.</text>
</comment>
<feature type="chain" id="PRO_5046571417" evidence="1">
    <location>
        <begin position="26"/>
        <end position="346"/>
    </location>
</feature>
<evidence type="ECO:0000313" key="4">
    <source>
        <dbReference type="Proteomes" id="UP001500368"/>
    </source>
</evidence>
<organism evidence="3 4">
    <name type="scientific">Nesterenkonia rhizosphaerae</name>
    <dbReference type="NCBI Taxonomy" id="1348272"/>
    <lineage>
        <taxon>Bacteria</taxon>
        <taxon>Bacillati</taxon>
        <taxon>Actinomycetota</taxon>
        <taxon>Actinomycetes</taxon>
        <taxon>Micrococcales</taxon>
        <taxon>Micrococcaceae</taxon>
        <taxon>Nesterenkonia</taxon>
    </lineage>
</organism>
<gene>
    <name evidence="3" type="ORF">GCM10025790_04810</name>
</gene>
<dbReference type="PANTHER" id="PTHR31528">
    <property type="entry name" value="4-AMINO-5-HYDROXYMETHYL-2-METHYLPYRIMIDINE PHOSPHATE SYNTHASE THI11-RELATED"/>
    <property type="match status" value="1"/>
</dbReference>
<name>A0ABP9FQI0_9MICC</name>
<dbReference type="InterPro" id="IPR027939">
    <property type="entry name" value="NMT1/THI5"/>
</dbReference>
<dbReference type="SUPFAM" id="SSF53850">
    <property type="entry name" value="Periplasmic binding protein-like II"/>
    <property type="match status" value="1"/>
</dbReference>
<keyword evidence="1" id="KW-0732">Signal</keyword>
<dbReference type="PROSITE" id="PS51257">
    <property type="entry name" value="PROKAR_LIPOPROTEIN"/>
    <property type="match status" value="1"/>
</dbReference>
<protein>
    <submittedName>
        <fullName evidence="3">ABC transporter substrate-binding protein</fullName>
    </submittedName>
</protein>
<dbReference type="Gene3D" id="3.40.190.10">
    <property type="entry name" value="Periplasmic binding protein-like II"/>
    <property type="match status" value="2"/>
</dbReference>
<dbReference type="EMBL" id="BAABLW010000002">
    <property type="protein sequence ID" value="GAA4913153.1"/>
    <property type="molecule type" value="Genomic_DNA"/>
</dbReference>
<dbReference type="PANTHER" id="PTHR31528:SF15">
    <property type="entry name" value="RIBOFLAVIN-BINDING PROTEIN RIBY"/>
    <property type="match status" value="1"/>
</dbReference>
<feature type="domain" description="SsuA/THI5-like" evidence="2">
    <location>
        <begin position="55"/>
        <end position="267"/>
    </location>
</feature>
<reference evidence="4" key="1">
    <citation type="journal article" date="2019" name="Int. J. Syst. Evol. Microbiol.">
        <title>The Global Catalogue of Microorganisms (GCM) 10K type strain sequencing project: providing services to taxonomists for standard genome sequencing and annotation.</title>
        <authorList>
            <consortium name="The Broad Institute Genomics Platform"/>
            <consortium name="The Broad Institute Genome Sequencing Center for Infectious Disease"/>
            <person name="Wu L."/>
            <person name="Ma J."/>
        </authorList>
    </citation>
    <scope>NUCLEOTIDE SEQUENCE [LARGE SCALE GENOMIC DNA]</scope>
    <source>
        <strain evidence="4">JCM 19129</strain>
    </source>
</reference>
<proteinExistence type="predicted"/>
<dbReference type="Proteomes" id="UP001500368">
    <property type="component" value="Unassembled WGS sequence"/>
</dbReference>
<evidence type="ECO:0000313" key="3">
    <source>
        <dbReference type="EMBL" id="GAA4913153.1"/>
    </source>
</evidence>
<dbReference type="Pfam" id="PF09084">
    <property type="entry name" value="NMT1"/>
    <property type="match status" value="1"/>
</dbReference>
<accession>A0ABP9FQI0</accession>
<evidence type="ECO:0000256" key="1">
    <source>
        <dbReference type="SAM" id="SignalP"/>
    </source>
</evidence>